<evidence type="ECO:0000256" key="1">
    <source>
        <dbReference type="SAM" id="MobiDB-lite"/>
    </source>
</evidence>
<protein>
    <submittedName>
        <fullName evidence="2">Uncharacterized protein</fullName>
    </submittedName>
</protein>
<reference evidence="2" key="1">
    <citation type="submission" date="2019-12" db="EMBL/GenBank/DDBJ databases">
        <title>Genome sequencing and annotation of Brassica cretica.</title>
        <authorList>
            <person name="Studholme D.J."/>
            <person name="Sarris P.F."/>
        </authorList>
    </citation>
    <scope>NUCLEOTIDE SEQUENCE</scope>
    <source>
        <strain evidence="2">PFS-102/07</strain>
        <tissue evidence="2">Leaf</tissue>
    </source>
</reference>
<gene>
    <name evidence="2" type="ORF">F2Q70_00010221</name>
</gene>
<dbReference type="AlphaFoldDB" id="A0A8S9M638"/>
<evidence type="ECO:0000313" key="2">
    <source>
        <dbReference type="EMBL" id="KAF2615265.1"/>
    </source>
</evidence>
<organism evidence="2">
    <name type="scientific">Brassica cretica</name>
    <name type="common">Mustard</name>
    <dbReference type="NCBI Taxonomy" id="69181"/>
    <lineage>
        <taxon>Eukaryota</taxon>
        <taxon>Viridiplantae</taxon>
        <taxon>Streptophyta</taxon>
        <taxon>Embryophyta</taxon>
        <taxon>Tracheophyta</taxon>
        <taxon>Spermatophyta</taxon>
        <taxon>Magnoliopsida</taxon>
        <taxon>eudicotyledons</taxon>
        <taxon>Gunneridae</taxon>
        <taxon>Pentapetalae</taxon>
        <taxon>rosids</taxon>
        <taxon>malvids</taxon>
        <taxon>Brassicales</taxon>
        <taxon>Brassicaceae</taxon>
        <taxon>Brassiceae</taxon>
        <taxon>Brassica</taxon>
    </lineage>
</organism>
<proteinExistence type="predicted"/>
<comment type="caution">
    <text evidence="2">The sequence shown here is derived from an EMBL/GenBank/DDBJ whole genome shotgun (WGS) entry which is preliminary data.</text>
</comment>
<feature type="region of interest" description="Disordered" evidence="1">
    <location>
        <begin position="22"/>
        <end position="58"/>
    </location>
</feature>
<name>A0A8S9M638_BRACR</name>
<accession>A0A8S9M638</accession>
<sequence>MSKNRRHRSSGDGTVVGAQVMERRQREASVVERQGREAQRRAKKAESDAPTMDPTTGKATVAEEVPGAGAGDSMVAAVAELTNTAETKRATKK</sequence>
<dbReference type="EMBL" id="QGKY02000089">
    <property type="protein sequence ID" value="KAF2615265.1"/>
    <property type="molecule type" value="Genomic_DNA"/>
</dbReference>
<feature type="compositionally biased region" description="Basic and acidic residues" evidence="1">
    <location>
        <begin position="22"/>
        <end position="47"/>
    </location>
</feature>